<evidence type="ECO:0000313" key="2">
    <source>
        <dbReference type="Proteomes" id="UP000321749"/>
    </source>
</evidence>
<keyword evidence="2" id="KW-1185">Reference proteome</keyword>
<evidence type="ECO:0000313" key="1">
    <source>
        <dbReference type="EMBL" id="GEK79321.1"/>
    </source>
</evidence>
<dbReference type="RefSeq" id="WP_146792711.1">
    <property type="nucleotide sequence ID" value="NZ_BJUU01000003.1"/>
</dbReference>
<organism evidence="1 2">
    <name type="scientific">Agrococcus baldri</name>
    <dbReference type="NCBI Taxonomy" id="153730"/>
    <lineage>
        <taxon>Bacteria</taxon>
        <taxon>Bacillati</taxon>
        <taxon>Actinomycetota</taxon>
        <taxon>Actinomycetes</taxon>
        <taxon>Micrococcales</taxon>
        <taxon>Microbacteriaceae</taxon>
        <taxon>Agrococcus</taxon>
    </lineage>
</organism>
<comment type="caution">
    <text evidence="1">The sequence shown here is derived from an EMBL/GenBank/DDBJ whole genome shotgun (WGS) entry which is preliminary data.</text>
</comment>
<dbReference type="EMBL" id="BJUU01000003">
    <property type="protein sequence ID" value="GEK79321.1"/>
    <property type="molecule type" value="Genomic_DNA"/>
</dbReference>
<sequence>MPEEVLNPQDRPRVLVIVENDDLREEIRPIAHWGGSLEEHAEVRSIAWSEYDVIITDLSPYRSLASHLPLQRWIADGVPVFYMITPGRDHETVDRGLERKNRGAGTLVKVNSPGRQVAIEEGALSSDEAALARSTLSTDLSDRPSQWGLGMRESFSEPPCLVITPLLLGPKRMALAGTYDRGDGVTNWFMPRDASLLPWLRLAFERWRRERPNSFPSAPDWQHSRAWQSKAEEKAASTVQSAVVALAAAQAEHDRVVAEATAELVEARSIADRGQRRLLTASGAELVAAVADALRLFELDVLSMDEDTSDAPKHEDLRASASTVTAIVEVTGTKRGVPQVKWTKLTTHLANYLRQQDADQRAVPWLVVNQHVELEPQSRPQLWNADFVAVIEESGGMAIESPALFVLAEAVSQAHVAADEVRTLLFETRGVLDLQGAQQFLAEQIEAKPGTS</sequence>
<gene>
    <name evidence="1" type="ORF">ABA31_06720</name>
</gene>
<proteinExistence type="predicted"/>
<reference evidence="1 2" key="1">
    <citation type="submission" date="2019-07" db="EMBL/GenBank/DDBJ databases">
        <title>Whole genome shotgun sequence of Agrococcus baldri NBRC 103055.</title>
        <authorList>
            <person name="Hosoyama A."/>
            <person name="Uohara A."/>
            <person name="Ohji S."/>
            <person name="Ichikawa N."/>
        </authorList>
    </citation>
    <scope>NUCLEOTIDE SEQUENCE [LARGE SCALE GENOMIC DNA]</scope>
    <source>
        <strain evidence="1 2">NBRC 103055</strain>
    </source>
</reference>
<protein>
    <submittedName>
        <fullName evidence="1">Uncharacterized protein</fullName>
    </submittedName>
</protein>
<dbReference type="Proteomes" id="UP000321749">
    <property type="component" value="Unassembled WGS sequence"/>
</dbReference>
<accession>A0AA87UQS1</accession>
<name>A0AA87UQS1_9MICO</name>
<dbReference type="AlphaFoldDB" id="A0AA87UQS1"/>